<dbReference type="InterPro" id="IPR014756">
    <property type="entry name" value="Ig_E-set"/>
</dbReference>
<evidence type="ECO:0000256" key="1">
    <source>
        <dbReference type="ARBA" id="ARBA00005298"/>
    </source>
</evidence>
<dbReference type="PANTHER" id="PTHR11188:SF17">
    <property type="entry name" value="FI21816P1"/>
    <property type="match status" value="1"/>
</dbReference>
<evidence type="ECO:0000313" key="3">
    <source>
        <dbReference type="EMBL" id="EDV19516.1"/>
    </source>
</evidence>
<name>B3SCR4_TRIAD</name>
<dbReference type="Pfam" id="PF02752">
    <property type="entry name" value="Arrestin_C"/>
    <property type="match status" value="1"/>
</dbReference>
<dbReference type="AlphaFoldDB" id="B3SCR4"/>
<dbReference type="Proteomes" id="UP000009022">
    <property type="component" value="Unassembled WGS sequence"/>
</dbReference>
<comment type="similarity">
    <text evidence="1">Belongs to the arrestin family.</text>
</comment>
<dbReference type="GO" id="GO:0015031">
    <property type="term" value="P:protein transport"/>
    <property type="evidence" value="ECO:0000318"/>
    <property type="project" value="GO_Central"/>
</dbReference>
<dbReference type="PANTHER" id="PTHR11188">
    <property type="entry name" value="ARRESTIN DOMAIN CONTAINING PROTEIN"/>
    <property type="match status" value="1"/>
</dbReference>
<dbReference type="SUPFAM" id="SSF81296">
    <property type="entry name" value="E set domains"/>
    <property type="match status" value="2"/>
</dbReference>
<dbReference type="InterPro" id="IPR011021">
    <property type="entry name" value="Arrestin-like_N"/>
</dbReference>
<dbReference type="eggNOG" id="KOG3780">
    <property type="taxonomic scope" value="Eukaryota"/>
</dbReference>
<dbReference type="CTD" id="6759246"/>
<keyword evidence="4" id="KW-1185">Reference proteome</keyword>
<dbReference type="HOGENOM" id="CLU_039221_2_0_1"/>
<dbReference type="SMART" id="SM01017">
    <property type="entry name" value="Arrestin_C"/>
    <property type="match status" value="1"/>
</dbReference>
<dbReference type="EMBL" id="DS985272">
    <property type="protein sequence ID" value="EDV19516.1"/>
    <property type="molecule type" value="Genomic_DNA"/>
</dbReference>
<reference evidence="3 4" key="1">
    <citation type="journal article" date="2008" name="Nature">
        <title>The Trichoplax genome and the nature of placozoans.</title>
        <authorList>
            <person name="Srivastava M."/>
            <person name="Begovic E."/>
            <person name="Chapman J."/>
            <person name="Putnam N.H."/>
            <person name="Hellsten U."/>
            <person name="Kawashima T."/>
            <person name="Kuo A."/>
            <person name="Mitros T."/>
            <person name="Salamov A."/>
            <person name="Carpenter M.L."/>
            <person name="Signorovitch A.Y."/>
            <person name="Moreno M.A."/>
            <person name="Kamm K."/>
            <person name="Grimwood J."/>
            <person name="Schmutz J."/>
            <person name="Shapiro H."/>
            <person name="Grigoriev I.V."/>
            <person name="Buss L.W."/>
            <person name="Schierwater B."/>
            <person name="Dellaporta S.L."/>
            <person name="Rokhsar D.S."/>
        </authorList>
    </citation>
    <scope>NUCLEOTIDE SEQUENCE [LARGE SCALE GENOMIC DNA]</scope>
    <source>
        <strain evidence="3 4">Grell-BS-1999</strain>
    </source>
</reference>
<dbReference type="RefSeq" id="XP_002118033.1">
    <property type="nucleotide sequence ID" value="XM_002117997.1"/>
</dbReference>
<dbReference type="InterPro" id="IPR011022">
    <property type="entry name" value="Arrestin_C-like"/>
</dbReference>
<feature type="domain" description="Arrestin C-terminal-like" evidence="2">
    <location>
        <begin position="172"/>
        <end position="311"/>
    </location>
</feature>
<dbReference type="Pfam" id="PF00339">
    <property type="entry name" value="Arrestin_N"/>
    <property type="match status" value="1"/>
</dbReference>
<protein>
    <recommendedName>
        <fullName evidence="2">Arrestin C-terminal-like domain-containing protein</fullName>
    </recommendedName>
</protein>
<dbReference type="GO" id="GO:0005737">
    <property type="term" value="C:cytoplasm"/>
    <property type="evidence" value="ECO:0000318"/>
    <property type="project" value="GO_Central"/>
</dbReference>
<dbReference type="InterPro" id="IPR014752">
    <property type="entry name" value="Arrestin-like_C"/>
</dbReference>
<proteinExistence type="inferred from homology"/>
<dbReference type="InParanoid" id="B3SCR4"/>
<dbReference type="Gene3D" id="2.60.40.640">
    <property type="match status" value="2"/>
</dbReference>
<dbReference type="InterPro" id="IPR050357">
    <property type="entry name" value="Arrestin_domain-protein"/>
</dbReference>
<evidence type="ECO:0000313" key="4">
    <source>
        <dbReference type="Proteomes" id="UP000009022"/>
    </source>
</evidence>
<dbReference type="PhylomeDB" id="B3SCR4"/>
<dbReference type="KEGG" id="tad:TRIADDRAFT_62069"/>
<dbReference type="OrthoDB" id="2333384at2759"/>
<gene>
    <name evidence="3" type="ORF">TRIADDRAFT_62069</name>
</gene>
<dbReference type="GeneID" id="6759246"/>
<evidence type="ECO:0000259" key="2">
    <source>
        <dbReference type="SMART" id="SM01017"/>
    </source>
</evidence>
<accession>B3SCR4</accession>
<sequence length="366" mass="41276">MGKLTLFEIQLENPKANYYKGDIINGTIKIQIQVAMPALGLSIRLRGRASAASRSKHGCNVDHYFLDEKQTIWGDASDQVFDSRHSLPAGYHEFKFTNQLNTDDDMPSSFDSRPYCIIFYGIVAQFERPPSKNYTCETGFTYIQTVDVPRPLLREQPSQLRLEQPLNRFLCQFGTVKLSIKADRSGYLPGETMLLNIECENSSNVVLKGIQVALVRRVLASVEGSLDLNGLINCNFYKYYDTIVALESDQPVDRGKTFNLNDESFDIPHIPPAISYRRIIKAEYSVQVTVLVPKAKNLIMRLPITIGSLTTSRPDNFPRGHSIDDVNPVILGDTHGGLRKSVIYPIIFVLIYFHTDENINLHLLSA</sequence>
<organism evidence="3 4">
    <name type="scientific">Trichoplax adhaerens</name>
    <name type="common">Trichoplax reptans</name>
    <dbReference type="NCBI Taxonomy" id="10228"/>
    <lineage>
        <taxon>Eukaryota</taxon>
        <taxon>Metazoa</taxon>
        <taxon>Placozoa</taxon>
        <taxon>Uniplacotomia</taxon>
        <taxon>Trichoplacea</taxon>
        <taxon>Trichoplacidae</taxon>
        <taxon>Trichoplax</taxon>
    </lineage>
</organism>